<gene>
    <name evidence="1" type="ORF">BDFB_005048</name>
</gene>
<comment type="caution">
    <text evidence="1">The sequence shown here is derived from an EMBL/GenBank/DDBJ whole genome shotgun (WGS) entry which is preliminary data.</text>
</comment>
<evidence type="ECO:0000313" key="1">
    <source>
        <dbReference type="EMBL" id="RZC33190.1"/>
    </source>
</evidence>
<name>A0A482VK81_ASBVE</name>
<keyword evidence="2" id="KW-1185">Reference proteome</keyword>
<sequence>QHFGNEAVYTINSKKALHSVSEKFLSIVIDPAILLTGLNLSDTSFQLAKHLSPAYVRIVGPSTQFVKYEDFTLNEHLFENAANVVVTPTMWFGINEWFISANLTPVFGINDRETTKGEWNPQSTMPLFDVSDKFNLSCYWQLGYDCSNKSVEQYVRDLKRLQHILEAFPNKKDTWKIVGSDLSQCISDDQTDEVRRVLEDLEEVIAAVVWEPTVINETYFMEEHLPERLLSLPIRPKVPIWTTSPKTQHPVSFSSAISWAQQIGQAAKIGYEVIFRQPRLHEMLSETPPFWISFFHKVLMGRTVLDVKATGGHSPQVSVYAHCTKHQNNFIRSGAMTVFMVNNGTQNHTILLRFGTVLLKNTEVQSYVLTAPSEDATDVYLNGQKLNLNNFTEDKMNILPKLRRAKIMNYLSLSLPPKSVGFFVLPTARVSVCINEENDMKSIMNEISEDQKIPFSKEISVEITPRFHLNKTPSLRELQNLMEKELESDERYYEQMKLKKERKKINVEDSGRKNFFTERVKLNGKQNNQIESALKVKHQEELSPKRIFELELTSAELRRVLANRAKAKAAKKNIIFTSEELGEIMDKVSEKFLNNKHTSIRIKKKSKREAARDKKDINMRLLKLKTLGEKRKMMLKQLGHRPKYAKEKREKRDINMDLLKLKTGVLHNKNKKSPRCKFVDNQVKEATVREADQTSAELMEDYVDEEKEESSLPDEDVFAELADPDDFSVTTTEKSRINLKTKLRPGSLNLHKPILPKLDFKLPSAKSVVHRTNEFATTDTEQNFDDDFQKDSRFGNENENFPCIHEYFGGHVDANKDKKTISELWEVGIGSAEKKKNNPLPSLMSRTLQVEEVKDSIKGSNSNSGEYLHQSRNLEDDISMENDYGDLDSDETDPVRFKRDANDADTLFEKRYKSLTEGLKIWKPSDILNMKDAKKKMSKRSTNNYVNSVENEIDSFMNEIAKESKIIEPKLDKENGDYQLVFPNHDKIEVAEHQNDTELKLVIHSDDEKAQSNIQKISKEHDSNVWQKIFGKIATFFHSISTKLKKYVLEDLLKNQVL</sequence>
<dbReference type="EMBL" id="QDEB01091067">
    <property type="protein sequence ID" value="RZC33190.1"/>
    <property type="molecule type" value="Genomic_DNA"/>
</dbReference>
<organism evidence="1 2">
    <name type="scientific">Asbolus verrucosus</name>
    <name type="common">Desert ironclad beetle</name>
    <dbReference type="NCBI Taxonomy" id="1661398"/>
    <lineage>
        <taxon>Eukaryota</taxon>
        <taxon>Metazoa</taxon>
        <taxon>Ecdysozoa</taxon>
        <taxon>Arthropoda</taxon>
        <taxon>Hexapoda</taxon>
        <taxon>Insecta</taxon>
        <taxon>Pterygota</taxon>
        <taxon>Neoptera</taxon>
        <taxon>Endopterygota</taxon>
        <taxon>Coleoptera</taxon>
        <taxon>Polyphaga</taxon>
        <taxon>Cucujiformia</taxon>
        <taxon>Tenebrionidae</taxon>
        <taxon>Pimeliinae</taxon>
        <taxon>Asbolus</taxon>
    </lineage>
</organism>
<dbReference type="GO" id="GO:0031012">
    <property type="term" value="C:extracellular matrix"/>
    <property type="evidence" value="ECO:0007669"/>
    <property type="project" value="TreeGrafter"/>
</dbReference>
<feature type="non-terminal residue" evidence="1">
    <location>
        <position position="1058"/>
    </location>
</feature>
<dbReference type="Proteomes" id="UP000292052">
    <property type="component" value="Unassembled WGS sequence"/>
</dbReference>
<proteinExistence type="predicted"/>
<evidence type="ECO:0000313" key="2">
    <source>
        <dbReference type="Proteomes" id="UP000292052"/>
    </source>
</evidence>
<reference evidence="1 2" key="1">
    <citation type="submission" date="2017-03" db="EMBL/GenBank/DDBJ databases">
        <title>Genome of the blue death feigning beetle - Asbolus verrucosus.</title>
        <authorList>
            <person name="Rider S.D."/>
        </authorList>
    </citation>
    <scope>NUCLEOTIDE SEQUENCE [LARGE SCALE GENOMIC DNA]</scope>
    <source>
        <strain evidence="1">Butters</strain>
        <tissue evidence="1">Head and leg muscle</tissue>
    </source>
</reference>
<dbReference type="AlphaFoldDB" id="A0A482VK81"/>
<dbReference type="GO" id="GO:0005615">
    <property type="term" value="C:extracellular space"/>
    <property type="evidence" value="ECO:0007669"/>
    <property type="project" value="TreeGrafter"/>
</dbReference>
<accession>A0A482VK81</accession>
<protein>
    <submittedName>
        <fullName evidence="1">Calponin-likey domain-containing protein</fullName>
    </submittedName>
</protein>
<feature type="non-terminal residue" evidence="1">
    <location>
        <position position="1"/>
    </location>
</feature>
<dbReference type="PANTHER" id="PTHR46145">
    <property type="entry name" value="HEPARANASE"/>
    <property type="match status" value="1"/>
</dbReference>
<dbReference type="OrthoDB" id="7736742at2759"/>
<dbReference type="PANTHER" id="PTHR46145:SF4">
    <property type="entry name" value="HEPARANASE"/>
    <property type="match status" value="1"/>
</dbReference>
<dbReference type="Gene3D" id="3.20.20.80">
    <property type="entry name" value="Glycosidases"/>
    <property type="match status" value="1"/>
</dbReference>
<dbReference type="STRING" id="1661398.A0A482VK81"/>